<dbReference type="SUPFAM" id="SSF69118">
    <property type="entry name" value="AhpD-like"/>
    <property type="match status" value="1"/>
</dbReference>
<evidence type="ECO:0000259" key="1">
    <source>
        <dbReference type="Pfam" id="PF02627"/>
    </source>
</evidence>
<keyword evidence="3" id="KW-1185">Reference proteome</keyword>
<dbReference type="InterPro" id="IPR029032">
    <property type="entry name" value="AhpD-like"/>
</dbReference>
<protein>
    <submittedName>
        <fullName evidence="2">Peroxidase-related enzyme</fullName>
    </submittedName>
</protein>
<name>A0A9X0QHL0_9BACT</name>
<dbReference type="InterPro" id="IPR004675">
    <property type="entry name" value="AhpD_core"/>
</dbReference>
<proteinExistence type="predicted"/>
<dbReference type="InterPro" id="IPR003779">
    <property type="entry name" value="CMD-like"/>
</dbReference>
<organism evidence="2 3">
    <name type="scientific">Tunturiibacter gelidiferens</name>
    <dbReference type="NCBI Taxonomy" id="3069689"/>
    <lineage>
        <taxon>Bacteria</taxon>
        <taxon>Pseudomonadati</taxon>
        <taxon>Acidobacteriota</taxon>
        <taxon>Terriglobia</taxon>
        <taxon>Terriglobales</taxon>
        <taxon>Acidobacteriaceae</taxon>
        <taxon>Tunturiibacter</taxon>
    </lineage>
</organism>
<dbReference type="PANTHER" id="PTHR35446:SF3">
    <property type="entry name" value="CMD DOMAIN-CONTAINING PROTEIN"/>
    <property type="match status" value="1"/>
</dbReference>
<dbReference type="EMBL" id="JACHEB010000010">
    <property type="protein sequence ID" value="MBB5330358.1"/>
    <property type="molecule type" value="Genomic_DNA"/>
</dbReference>
<dbReference type="Gene3D" id="1.20.1290.10">
    <property type="entry name" value="AhpD-like"/>
    <property type="match status" value="1"/>
</dbReference>
<comment type="caution">
    <text evidence="2">The sequence shown here is derived from an EMBL/GenBank/DDBJ whole genome shotgun (WGS) entry which is preliminary data.</text>
</comment>
<sequence length="181" mass="19738">MSRFNIPSREDANVDTHSTLDAVGKRLGFIPNLHRLMSISPNAFAGWAALQDALKQTLDARTREGMAMAISEVNGCDYCIAAHSYVVTTFTKATQDELALNRKGTSSDPKRAVAIGFAKSLVEKRGKVTDEELDAVRTVGYTDQQILEMVALSVQFLFTNFMNNVAETHIDIPDGVAATAK</sequence>
<evidence type="ECO:0000313" key="3">
    <source>
        <dbReference type="Proteomes" id="UP000535182"/>
    </source>
</evidence>
<evidence type="ECO:0000313" key="2">
    <source>
        <dbReference type="EMBL" id="MBB5330358.1"/>
    </source>
</evidence>
<dbReference type="Proteomes" id="UP000535182">
    <property type="component" value="Unassembled WGS sequence"/>
</dbReference>
<reference evidence="2 3" key="1">
    <citation type="submission" date="2020-08" db="EMBL/GenBank/DDBJ databases">
        <title>Genomic Encyclopedia of Type Strains, Phase IV (KMG-V): Genome sequencing to study the core and pangenomes of soil and plant-associated prokaryotes.</title>
        <authorList>
            <person name="Whitman W."/>
        </authorList>
    </citation>
    <scope>NUCLEOTIDE SEQUENCE [LARGE SCALE GENOMIC DNA]</scope>
    <source>
        <strain evidence="2 3">X5P2</strain>
    </source>
</reference>
<dbReference type="RefSeq" id="WP_183979771.1">
    <property type="nucleotide sequence ID" value="NZ_JACHEB010000010.1"/>
</dbReference>
<feature type="domain" description="Carboxymuconolactone decarboxylase-like" evidence="1">
    <location>
        <begin position="41"/>
        <end position="87"/>
    </location>
</feature>
<dbReference type="NCBIfam" id="TIGR00778">
    <property type="entry name" value="ahpD_dom"/>
    <property type="match status" value="1"/>
</dbReference>
<dbReference type="PANTHER" id="PTHR35446">
    <property type="entry name" value="SI:CH211-175M2.5"/>
    <property type="match status" value="1"/>
</dbReference>
<accession>A0A9X0QHL0</accession>
<dbReference type="Pfam" id="PF02627">
    <property type="entry name" value="CMD"/>
    <property type="match status" value="1"/>
</dbReference>
<dbReference type="AlphaFoldDB" id="A0A9X0QHL0"/>
<gene>
    <name evidence="2" type="ORF">HDF14_003993</name>
</gene>
<dbReference type="GO" id="GO:0051920">
    <property type="term" value="F:peroxiredoxin activity"/>
    <property type="evidence" value="ECO:0007669"/>
    <property type="project" value="InterPro"/>
</dbReference>
<keyword evidence="2" id="KW-0575">Peroxidase</keyword>
<keyword evidence="2" id="KW-0560">Oxidoreductase</keyword>